<comment type="caution">
    <text evidence="6">The sequence shown here is derived from an EMBL/GenBank/DDBJ whole genome shotgun (WGS) entry which is preliminary data.</text>
</comment>
<dbReference type="Pfam" id="PF00787">
    <property type="entry name" value="PX"/>
    <property type="match status" value="1"/>
</dbReference>
<accession>A0A3R7HZ32</accession>
<dbReference type="InterPro" id="IPR001683">
    <property type="entry name" value="PX_dom"/>
</dbReference>
<reference evidence="3" key="3">
    <citation type="submission" date="2020-06" db="EMBL/GenBank/DDBJ databases">
        <authorList>
            <person name="Studholme D.J."/>
        </authorList>
    </citation>
    <scope>NUCLEOTIDE SEQUENCE</scope>
    <source>
        <strain evidence="3">NZFS 2646</strain>
        <strain evidence="4">NZFS 3630</strain>
    </source>
</reference>
<dbReference type="SUPFAM" id="SSF64268">
    <property type="entry name" value="PX domain"/>
    <property type="match status" value="1"/>
</dbReference>
<evidence type="ECO:0000313" key="5">
    <source>
        <dbReference type="EMBL" id="RLN02517.1"/>
    </source>
</evidence>
<dbReference type="Proteomes" id="UP000785171">
    <property type="component" value="Unassembled WGS sequence"/>
</dbReference>
<evidence type="ECO:0000256" key="1">
    <source>
        <dbReference type="SAM" id="MobiDB-lite"/>
    </source>
</evidence>
<feature type="domain" description="PX" evidence="2">
    <location>
        <begin position="1"/>
        <end position="91"/>
    </location>
</feature>
<proteinExistence type="predicted"/>
<evidence type="ECO:0000313" key="4">
    <source>
        <dbReference type="EMBL" id="KAG2528140.1"/>
    </source>
</evidence>
<protein>
    <recommendedName>
        <fullName evidence="2">PX domain-containing protein</fullName>
    </recommendedName>
</protein>
<dbReference type="Proteomes" id="UP000285883">
    <property type="component" value="Unassembled WGS sequence"/>
</dbReference>
<dbReference type="PROSITE" id="PS50195">
    <property type="entry name" value="PX"/>
    <property type="match status" value="1"/>
</dbReference>
<sequence length="375" mass="41779">MTFLVTQDQHQEGVRRRFRDFEWLRAVLHARYIGLLVPSLPDKTTTVLKGDAFVQSRMRGLQRFLNGIMETPYLRSDAAVASFLGEPGDGSAWETARMATAVMDNAGVGHMRWLQRILCEHIADSPESEISTFKRHVEQRERLLTELLSCAKRLSDKTETGTGSPKVRNDAPLVAILNKCAATINGWGLVERFQPAIYELILLENVKYLLHQVTDMKQLLLERERAMATEASPESKPSPPPSEVPIPGTSPGFSVASFTSAASSAASRFMSAIEPPSLSIEEQRRRGRHISDLITRALVAEEMKRFRSETTKTLENFMNQFSCAEAQITKRSGAVWREYLKTSLADTQALAQDTKELLDSASTSYSSPPPSADAF</sequence>
<evidence type="ECO:0000313" key="3">
    <source>
        <dbReference type="EMBL" id="KAG2526551.1"/>
    </source>
</evidence>
<name>A0A3R7HZ32_9STRA</name>
<evidence type="ECO:0000313" key="7">
    <source>
        <dbReference type="Proteomes" id="UP000285624"/>
    </source>
</evidence>
<dbReference type="Proteomes" id="UP000792063">
    <property type="component" value="Unassembled WGS sequence"/>
</dbReference>
<evidence type="ECO:0000313" key="8">
    <source>
        <dbReference type="Proteomes" id="UP000285883"/>
    </source>
</evidence>
<dbReference type="GO" id="GO:0035091">
    <property type="term" value="F:phosphatidylinositol binding"/>
    <property type="evidence" value="ECO:0007669"/>
    <property type="project" value="InterPro"/>
</dbReference>
<dbReference type="EMBL" id="JPWU03000066">
    <property type="protein sequence ID" value="KAG2528140.1"/>
    <property type="molecule type" value="Genomic_DNA"/>
</dbReference>
<feature type="region of interest" description="Disordered" evidence="1">
    <location>
        <begin position="226"/>
        <end position="250"/>
    </location>
</feature>
<dbReference type="PANTHER" id="PTHR10555:SF170">
    <property type="entry name" value="FI18122P1"/>
    <property type="match status" value="1"/>
</dbReference>
<dbReference type="Proteomes" id="UP000285624">
    <property type="component" value="Unassembled WGS sequence"/>
</dbReference>
<evidence type="ECO:0000259" key="2">
    <source>
        <dbReference type="PROSITE" id="PS50195"/>
    </source>
</evidence>
<dbReference type="EMBL" id="MBDN02000055">
    <property type="protein sequence ID" value="RLN82339.1"/>
    <property type="molecule type" value="Genomic_DNA"/>
</dbReference>
<reference evidence="7 8" key="2">
    <citation type="submission" date="2018-07" db="EMBL/GenBank/DDBJ databases">
        <title>Genome sequencing of oomycete isolates from Chile give support for New Zealand origin for Phytophthora kernoviae and make available the first Nothophytophthora sp. genome.</title>
        <authorList>
            <person name="Studholme D.J."/>
            <person name="Sanfuentes E."/>
            <person name="Panda P."/>
            <person name="Hill R."/>
            <person name="Sambles C."/>
            <person name="Grant M."/>
            <person name="Williams N.M."/>
            <person name="Mcdougal R.L."/>
        </authorList>
    </citation>
    <scope>NUCLEOTIDE SEQUENCE [LARGE SCALE GENOMIC DNA]</scope>
    <source>
        <strain evidence="5">Chile2</strain>
        <strain evidence="6">Chile4</strain>
    </source>
</reference>
<dbReference type="GO" id="GO:0005768">
    <property type="term" value="C:endosome"/>
    <property type="evidence" value="ECO:0007669"/>
    <property type="project" value="TreeGrafter"/>
</dbReference>
<dbReference type="EMBL" id="MAYM02002189">
    <property type="protein sequence ID" value="RLN02517.1"/>
    <property type="molecule type" value="Genomic_DNA"/>
</dbReference>
<gene>
    <name evidence="5" type="ORF">BBI17_003123</name>
    <name evidence="6" type="ORF">BBO99_00002959</name>
    <name evidence="3" type="ORF">JM16_002695</name>
    <name evidence="4" type="ORF">JM18_003355</name>
</gene>
<dbReference type="InterPro" id="IPR036871">
    <property type="entry name" value="PX_dom_sf"/>
</dbReference>
<reference evidence="3" key="1">
    <citation type="journal article" date="2015" name="Genom Data">
        <title>Genome sequences of six Phytophthora species associated with forests in New Zealand.</title>
        <authorList>
            <person name="Studholme D.J."/>
            <person name="McDougal R.L."/>
            <person name="Sambles C."/>
            <person name="Hansen E."/>
            <person name="Hardy G."/>
            <person name="Grant M."/>
            <person name="Ganley R.J."/>
            <person name="Williams N.M."/>
        </authorList>
    </citation>
    <scope>NUCLEOTIDE SEQUENCE</scope>
    <source>
        <strain evidence="3">NZFS 2646</strain>
        <strain evidence="4">NZFS 3630</strain>
    </source>
</reference>
<keyword evidence="7" id="KW-1185">Reference proteome</keyword>
<dbReference type="Gene3D" id="3.30.1520.10">
    <property type="entry name" value="Phox-like domain"/>
    <property type="match status" value="1"/>
</dbReference>
<dbReference type="EMBL" id="JPWV03000071">
    <property type="protein sequence ID" value="KAG2526551.1"/>
    <property type="molecule type" value="Genomic_DNA"/>
</dbReference>
<dbReference type="PANTHER" id="PTHR10555">
    <property type="entry name" value="SORTING NEXIN"/>
    <property type="match status" value="1"/>
</dbReference>
<evidence type="ECO:0000313" key="6">
    <source>
        <dbReference type="EMBL" id="RLN82339.1"/>
    </source>
</evidence>
<organism evidence="6 7">
    <name type="scientific">Phytophthora kernoviae</name>
    <dbReference type="NCBI Taxonomy" id="325452"/>
    <lineage>
        <taxon>Eukaryota</taxon>
        <taxon>Sar</taxon>
        <taxon>Stramenopiles</taxon>
        <taxon>Oomycota</taxon>
        <taxon>Peronosporomycetes</taxon>
        <taxon>Peronosporales</taxon>
        <taxon>Peronosporaceae</taxon>
        <taxon>Phytophthora</taxon>
    </lineage>
</organism>
<dbReference type="STRING" id="325452.A0A3R7HZ32"/>
<dbReference type="AlphaFoldDB" id="A0A3R7HZ32"/>